<gene>
    <name evidence="2" type="ORF">METZ01_LOCUS68867</name>
</gene>
<proteinExistence type="predicted"/>
<dbReference type="PANTHER" id="PTHR41368:SF1">
    <property type="entry name" value="PROTEIN YGHO"/>
    <property type="match status" value="1"/>
</dbReference>
<dbReference type="InterPro" id="IPR016181">
    <property type="entry name" value="Acyl_CoA_acyltransferase"/>
</dbReference>
<organism evidence="2">
    <name type="scientific">marine metagenome</name>
    <dbReference type="NCBI Taxonomy" id="408172"/>
    <lineage>
        <taxon>unclassified sequences</taxon>
        <taxon>metagenomes</taxon>
        <taxon>ecological metagenomes</taxon>
    </lineage>
</organism>
<dbReference type="Pfam" id="PF00583">
    <property type="entry name" value="Acetyltransf_1"/>
    <property type="match status" value="1"/>
</dbReference>
<protein>
    <recommendedName>
        <fullName evidence="1">N-acetyltransferase domain-containing protein</fullName>
    </recommendedName>
</protein>
<dbReference type="EMBL" id="UINC01004668">
    <property type="protein sequence ID" value="SVA16013.1"/>
    <property type="molecule type" value="Genomic_DNA"/>
</dbReference>
<dbReference type="GO" id="GO:0016747">
    <property type="term" value="F:acyltransferase activity, transferring groups other than amino-acyl groups"/>
    <property type="evidence" value="ECO:0007669"/>
    <property type="project" value="InterPro"/>
</dbReference>
<dbReference type="SUPFAM" id="SSF55729">
    <property type="entry name" value="Acyl-CoA N-acyltransferases (Nat)"/>
    <property type="match status" value="1"/>
</dbReference>
<dbReference type="Gene3D" id="3.40.630.30">
    <property type="match status" value="1"/>
</dbReference>
<name>A0A381TPM8_9ZZZZ</name>
<reference evidence="2" key="1">
    <citation type="submission" date="2018-05" db="EMBL/GenBank/DDBJ databases">
        <authorList>
            <person name="Lanie J.A."/>
            <person name="Ng W.-L."/>
            <person name="Kazmierczak K.M."/>
            <person name="Andrzejewski T.M."/>
            <person name="Davidsen T.M."/>
            <person name="Wayne K.J."/>
            <person name="Tettelin H."/>
            <person name="Glass J.I."/>
            <person name="Rusch D."/>
            <person name="Podicherti R."/>
            <person name="Tsui H.-C.T."/>
            <person name="Winkler M.E."/>
        </authorList>
    </citation>
    <scope>NUCLEOTIDE SEQUENCE</scope>
</reference>
<dbReference type="PANTHER" id="PTHR41368">
    <property type="entry name" value="PROTEIN YGHO"/>
    <property type="match status" value="1"/>
</dbReference>
<dbReference type="AlphaFoldDB" id="A0A381TPM8"/>
<sequence>MLEIKEKDFNSFFNAPFNAYGEHSPYVSPLKSDFKRILSNQNPLFKDQNTFTYFSAIKDGIPIGRVVTHVHNDSNKKYHWKRAYFGFFDCINDLDIAKHLFDKVENWASDNNYTEVIGNFNLTAMQQIGVMMSGFNNKPYTDQVFSPNHIADLLHKLGYVNEFPMTTFELDLRSIDPQIVLGEKQNRIINEGKIQLKKFKKNRFNTLIEDVRDCLNDGFANNPMFVPLTKEEFLYQSKDMTTIIDENISVLAYDESGPIGVILCIPDLNPFIRANKSRLSVMTPFHFAKFKLKRDRAVIIFYSVKQKYQNKGLNGVMLYEVLQALKIRGYKSLGLTWISDQNKASLRQAEKLGCKQLHNLSLFKKNL</sequence>
<accession>A0A381TPM8</accession>
<evidence type="ECO:0000313" key="2">
    <source>
        <dbReference type="EMBL" id="SVA16013.1"/>
    </source>
</evidence>
<dbReference type="InterPro" id="IPR000182">
    <property type="entry name" value="GNAT_dom"/>
</dbReference>
<evidence type="ECO:0000259" key="1">
    <source>
        <dbReference type="Pfam" id="PF00583"/>
    </source>
</evidence>
<dbReference type="InterPro" id="IPR039968">
    <property type="entry name" value="BcerS-like"/>
</dbReference>
<feature type="domain" description="N-acetyltransferase" evidence="1">
    <location>
        <begin position="242"/>
        <end position="353"/>
    </location>
</feature>